<evidence type="ECO:0000259" key="1">
    <source>
        <dbReference type="Pfam" id="PF26652"/>
    </source>
</evidence>
<proteinExistence type="predicted"/>
<reference evidence="2" key="1">
    <citation type="journal article" date="2021" name="Nat. Commun.">
        <title>Genetic determinants of endophytism in the Arabidopsis root mycobiome.</title>
        <authorList>
            <person name="Mesny F."/>
            <person name="Miyauchi S."/>
            <person name="Thiergart T."/>
            <person name="Pickel B."/>
            <person name="Atanasova L."/>
            <person name="Karlsson M."/>
            <person name="Huettel B."/>
            <person name="Barry K.W."/>
            <person name="Haridas S."/>
            <person name="Chen C."/>
            <person name="Bauer D."/>
            <person name="Andreopoulos W."/>
            <person name="Pangilinan J."/>
            <person name="LaButti K."/>
            <person name="Riley R."/>
            <person name="Lipzen A."/>
            <person name="Clum A."/>
            <person name="Drula E."/>
            <person name="Henrissat B."/>
            <person name="Kohler A."/>
            <person name="Grigoriev I.V."/>
            <person name="Martin F.M."/>
            <person name="Hacquard S."/>
        </authorList>
    </citation>
    <scope>NUCLEOTIDE SEQUENCE</scope>
    <source>
        <strain evidence="2">MPI-CAGE-CH-0243</strain>
    </source>
</reference>
<dbReference type="EMBL" id="JAGMWT010000003">
    <property type="protein sequence ID" value="KAH7131952.1"/>
    <property type="molecule type" value="Genomic_DNA"/>
</dbReference>
<comment type="caution">
    <text evidence="2">The sequence shown here is derived from an EMBL/GenBank/DDBJ whole genome shotgun (WGS) entry which is preliminary data.</text>
</comment>
<sequence length="224" mass="24940">MTNNKQSDKHAGRIYGINLPTPVKISGEAVWTCNSCLHVHSISKNTSIARPLGYMKCPYCGRIADKDTKIEGADITKVDSLRSRVAVPLEFGYPKTRFGHICCHCGRSHLLAKAEYQPSAPETPDPPKEKGRLRDRLRAAVQKLKVEAPNKPLIIQGPSDGIVGVREVYIFKLEKPCKCGEKPCEQCFKFVVPGEGEFVALYQNTLFDSKIPKKPPENFPYNPS</sequence>
<feature type="domain" description="Probable double zinc ribbon" evidence="1">
    <location>
        <begin position="30"/>
        <end position="112"/>
    </location>
</feature>
<accession>A0A9P9E7H0</accession>
<dbReference type="Proteomes" id="UP000700596">
    <property type="component" value="Unassembled WGS sequence"/>
</dbReference>
<keyword evidence="3" id="KW-1185">Reference proteome</keyword>
<name>A0A9P9E7H0_9PLEO</name>
<gene>
    <name evidence="2" type="ORF">B0J11DRAFT_503144</name>
</gene>
<dbReference type="AlphaFoldDB" id="A0A9P9E7H0"/>
<dbReference type="Pfam" id="PF26652">
    <property type="entry name" value="Zn_ribbon_double"/>
    <property type="match status" value="1"/>
</dbReference>
<evidence type="ECO:0000313" key="2">
    <source>
        <dbReference type="EMBL" id="KAH7131952.1"/>
    </source>
</evidence>
<dbReference type="InterPro" id="IPR058253">
    <property type="entry name" value="Zn_ribbon_double"/>
</dbReference>
<evidence type="ECO:0000313" key="3">
    <source>
        <dbReference type="Proteomes" id="UP000700596"/>
    </source>
</evidence>
<organism evidence="2 3">
    <name type="scientific">Dendryphion nanum</name>
    <dbReference type="NCBI Taxonomy" id="256645"/>
    <lineage>
        <taxon>Eukaryota</taxon>
        <taxon>Fungi</taxon>
        <taxon>Dikarya</taxon>
        <taxon>Ascomycota</taxon>
        <taxon>Pezizomycotina</taxon>
        <taxon>Dothideomycetes</taxon>
        <taxon>Pleosporomycetidae</taxon>
        <taxon>Pleosporales</taxon>
        <taxon>Torulaceae</taxon>
        <taxon>Dendryphion</taxon>
    </lineage>
</organism>
<protein>
    <recommendedName>
        <fullName evidence="1">Probable double zinc ribbon domain-containing protein</fullName>
    </recommendedName>
</protein>